<keyword evidence="5" id="KW-0378">Hydrolase</keyword>
<evidence type="ECO:0000256" key="2">
    <source>
        <dbReference type="ARBA" id="ARBA00001947"/>
    </source>
</evidence>
<dbReference type="NCBIfam" id="TIGR01910">
    <property type="entry name" value="DapE-ArgE"/>
    <property type="match status" value="1"/>
</dbReference>
<keyword evidence="7" id="KW-0170">Cobalt</keyword>
<reference evidence="9 10" key="1">
    <citation type="submission" date="2018-08" db="EMBL/GenBank/DDBJ databases">
        <title>Acidipila sp. 4G-K13, an acidobacterium isolated from forest soil.</title>
        <authorList>
            <person name="Gao Z.-H."/>
            <person name="Qiu L.-H."/>
        </authorList>
    </citation>
    <scope>NUCLEOTIDE SEQUENCE [LARGE SCALE GENOMIC DNA]</scope>
    <source>
        <strain evidence="9 10">4G-K13</strain>
    </source>
</reference>
<evidence type="ECO:0000256" key="5">
    <source>
        <dbReference type="ARBA" id="ARBA00022801"/>
    </source>
</evidence>
<keyword evidence="6" id="KW-0862">Zinc</keyword>
<dbReference type="EMBL" id="QVQT01000006">
    <property type="protein sequence ID" value="RFU15333.1"/>
    <property type="molecule type" value="Genomic_DNA"/>
</dbReference>
<evidence type="ECO:0000256" key="7">
    <source>
        <dbReference type="ARBA" id="ARBA00023285"/>
    </source>
</evidence>
<dbReference type="OrthoDB" id="9792335at2"/>
<evidence type="ECO:0000313" key="10">
    <source>
        <dbReference type="Proteomes" id="UP000264702"/>
    </source>
</evidence>
<dbReference type="NCBIfam" id="NF009558">
    <property type="entry name" value="PRK13013.1"/>
    <property type="match status" value="1"/>
</dbReference>
<dbReference type="InterPro" id="IPR002933">
    <property type="entry name" value="Peptidase_M20"/>
</dbReference>
<dbReference type="Proteomes" id="UP000264702">
    <property type="component" value="Unassembled WGS sequence"/>
</dbReference>
<proteinExistence type="inferred from homology"/>
<comment type="cofactor">
    <cofactor evidence="1">
        <name>Co(2+)</name>
        <dbReference type="ChEBI" id="CHEBI:48828"/>
    </cofactor>
</comment>
<dbReference type="AlphaFoldDB" id="A0A372IL81"/>
<keyword evidence="4" id="KW-0479">Metal-binding</keyword>
<dbReference type="Gene3D" id="3.30.70.360">
    <property type="match status" value="1"/>
</dbReference>
<evidence type="ECO:0000256" key="6">
    <source>
        <dbReference type="ARBA" id="ARBA00022833"/>
    </source>
</evidence>
<dbReference type="InterPro" id="IPR010182">
    <property type="entry name" value="ArgE/DapE"/>
</dbReference>
<dbReference type="GO" id="GO:0016787">
    <property type="term" value="F:hydrolase activity"/>
    <property type="evidence" value="ECO:0007669"/>
    <property type="project" value="UniProtKB-KW"/>
</dbReference>
<dbReference type="SUPFAM" id="SSF53187">
    <property type="entry name" value="Zn-dependent exopeptidases"/>
    <property type="match status" value="1"/>
</dbReference>
<dbReference type="InterPro" id="IPR011650">
    <property type="entry name" value="Peptidase_M20_dimer"/>
</dbReference>
<dbReference type="Gene3D" id="3.40.630.10">
    <property type="entry name" value="Zn peptidases"/>
    <property type="match status" value="1"/>
</dbReference>
<accession>A0A372IL81</accession>
<dbReference type="PANTHER" id="PTHR43808">
    <property type="entry name" value="ACETYLORNITHINE DEACETYLASE"/>
    <property type="match status" value="1"/>
</dbReference>
<evidence type="ECO:0000256" key="4">
    <source>
        <dbReference type="ARBA" id="ARBA00022723"/>
    </source>
</evidence>
<dbReference type="GO" id="GO:0046872">
    <property type="term" value="F:metal ion binding"/>
    <property type="evidence" value="ECO:0007669"/>
    <property type="project" value="UniProtKB-KW"/>
</dbReference>
<dbReference type="InterPro" id="IPR050072">
    <property type="entry name" value="Peptidase_M20A"/>
</dbReference>
<evidence type="ECO:0000256" key="1">
    <source>
        <dbReference type="ARBA" id="ARBA00001941"/>
    </source>
</evidence>
<gene>
    <name evidence="9" type="ORF">D0Y96_16785</name>
</gene>
<dbReference type="InterPro" id="IPR036264">
    <property type="entry name" value="Bact_exopeptidase_dim_dom"/>
</dbReference>
<dbReference type="Pfam" id="PF01546">
    <property type="entry name" value="Peptidase_M20"/>
    <property type="match status" value="1"/>
</dbReference>
<name>A0A372IL81_9BACT</name>
<dbReference type="SUPFAM" id="SSF55031">
    <property type="entry name" value="Bacterial exopeptidase dimerisation domain"/>
    <property type="match status" value="1"/>
</dbReference>
<evidence type="ECO:0000259" key="8">
    <source>
        <dbReference type="Pfam" id="PF07687"/>
    </source>
</evidence>
<dbReference type="Pfam" id="PF07687">
    <property type="entry name" value="M20_dimer"/>
    <property type="match status" value="1"/>
</dbReference>
<feature type="domain" description="Peptidase M20 dimerisation" evidence="8">
    <location>
        <begin position="204"/>
        <end position="321"/>
    </location>
</feature>
<comment type="caution">
    <text evidence="9">The sequence shown here is derived from an EMBL/GenBank/DDBJ whole genome shotgun (WGS) entry which is preliminary data.</text>
</comment>
<evidence type="ECO:0000256" key="3">
    <source>
        <dbReference type="ARBA" id="ARBA00006247"/>
    </source>
</evidence>
<comment type="cofactor">
    <cofactor evidence="2">
        <name>Zn(2+)</name>
        <dbReference type="ChEBI" id="CHEBI:29105"/>
    </cofactor>
</comment>
<protein>
    <submittedName>
        <fullName evidence="9">Acetylornithine deacetylase/succinyl-diaminopimelate desuccinylase family protein</fullName>
    </submittedName>
</protein>
<organism evidence="9 10">
    <name type="scientific">Paracidobacterium acidisoli</name>
    <dbReference type="NCBI Taxonomy" id="2303751"/>
    <lineage>
        <taxon>Bacteria</taxon>
        <taxon>Pseudomonadati</taxon>
        <taxon>Acidobacteriota</taxon>
        <taxon>Terriglobia</taxon>
        <taxon>Terriglobales</taxon>
        <taxon>Acidobacteriaceae</taxon>
        <taxon>Paracidobacterium</taxon>
    </lineage>
</organism>
<evidence type="ECO:0000313" key="9">
    <source>
        <dbReference type="EMBL" id="RFU15333.1"/>
    </source>
</evidence>
<sequence length="428" mass="46973">MHHRSIDTPQAAVLRQIEEISDEMISFLRELVHIPTVNPPGENYAAGAELIGSKLRQFGYETHFIAAEGSSEHSERYPRINVFGRMPGSRPRPCLHFNGHFDVVPVGAGWTRDPFGAEIADGKLYGRGASDQKAGIAASIFAVEAIRRAGVRLQGSVEQSGTVDEESGGFAGVAYLARHGWIGQDKTDFVIITEPTNVDRVCLGHRGVYWFKVVTHGRIAHGSMPHFGISAIDHLAEFLHQVNSRLRPSLATRKTSMPVEPPGSRYASINVNALFGGQPEEGPQTPCVADRSGAIFDRRFLAEEDFEQVRGEVRALLETLREKNPEFRYDLEDLMIVHPVQTDPACELVAAISAGAEEVLGYRPALTASPGTYDQKHVVRIGNVHQCIAYGPGILDQAHLPDEYVRIEDVVTSARIMALTALRLLGTE</sequence>
<dbReference type="RefSeq" id="WP_117302205.1">
    <property type="nucleotide sequence ID" value="NZ_QVQT02000006.1"/>
</dbReference>
<comment type="similarity">
    <text evidence="3">Belongs to the peptidase M20A family.</text>
</comment>
<keyword evidence="10" id="KW-1185">Reference proteome</keyword>